<evidence type="ECO:0000313" key="1">
    <source>
        <dbReference type="EMBL" id="QRC96622.1"/>
    </source>
</evidence>
<gene>
    <name evidence="1" type="ORF">JI435_409330</name>
</gene>
<organism evidence="1 2">
    <name type="scientific">Phaeosphaeria nodorum (strain SN15 / ATCC MYA-4574 / FGSC 10173)</name>
    <name type="common">Glume blotch fungus</name>
    <name type="synonym">Parastagonospora nodorum</name>
    <dbReference type="NCBI Taxonomy" id="321614"/>
    <lineage>
        <taxon>Eukaryota</taxon>
        <taxon>Fungi</taxon>
        <taxon>Dikarya</taxon>
        <taxon>Ascomycota</taxon>
        <taxon>Pezizomycotina</taxon>
        <taxon>Dothideomycetes</taxon>
        <taxon>Pleosporomycetidae</taxon>
        <taxon>Pleosporales</taxon>
        <taxon>Pleosporineae</taxon>
        <taxon>Phaeosphaeriaceae</taxon>
        <taxon>Parastagonospora</taxon>
    </lineage>
</organism>
<dbReference type="AlphaFoldDB" id="A0A7U2F1G6"/>
<protein>
    <submittedName>
        <fullName evidence="1">Uncharacterized protein</fullName>
    </submittedName>
</protein>
<keyword evidence="2" id="KW-1185">Reference proteome</keyword>
<accession>A0A7U2F1G6</accession>
<sequence length="112" mass="12757">MKTNILFLVKMSQPHHLTFVLFGGRAGQSIGHHSICRQWKIPRVCGFLGGAEGRLGWWGAAYEAQFPRDWEQSGKSTFSQINVIHRCVSQRLRPSGRTVNCSQTRRTRSKET</sequence>
<dbReference type="Proteomes" id="UP000663193">
    <property type="component" value="Chromosome 6"/>
</dbReference>
<proteinExistence type="predicted"/>
<dbReference type="EMBL" id="CP069028">
    <property type="protein sequence ID" value="QRC96622.1"/>
    <property type="molecule type" value="Genomic_DNA"/>
</dbReference>
<name>A0A7U2F1G6_PHANO</name>
<dbReference type="VEuPathDB" id="FungiDB:JI435_409330"/>
<reference evidence="2" key="1">
    <citation type="journal article" date="2021" name="BMC Genomics">
        <title>Chromosome-level genome assembly and manually-curated proteome of model necrotroph Parastagonospora nodorum Sn15 reveals a genome-wide trove of candidate effector homologs, and redundancy of virulence-related functions within an accessory chromosome.</title>
        <authorList>
            <person name="Bertazzoni S."/>
            <person name="Jones D.A.B."/>
            <person name="Phan H.T."/>
            <person name="Tan K.-C."/>
            <person name="Hane J.K."/>
        </authorList>
    </citation>
    <scope>NUCLEOTIDE SEQUENCE [LARGE SCALE GENOMIC DNA]</scope>
    <source>
        <strain evidence="2">SN15 / ATCC MYA-4574 / FGSC 10173)</strain>
    </source>
</reference>
<evidence type="ECO:0000313" key="2">
    <source>
        <dbReference type="Proteomes" id="UP000663193"/>
    </source>
</evidence>